<dbReference type="RefSeq" id="XP_020068814.1">
    <property type="nucleotide sequence ID" value="XM_020217621.1"/>
</dbReference>
<proteinExistence type="predicted"/>
<name>A0A1E4RXG2_CYBJN</name>
<gene>
    <name evidence="2" type="ORF">CYBJADRAFT_27836</name>
</gene>
<protein>
    <submittedName>
        <fullName evidence="2">Uncharacterized protein</fullName>
    </submittedName>
</protein>
<evidence type="ECO:0000313" key="3">
    <source>
        <dbReference type="Proteomes" id="UP000094389"/>
    </source>
</evidence>
<sequence>MLCRLYRSSRTPPSSRSLKRRAPEKRAPQRIHPLWSPQSKHTCCEPHMLTPNEGLITTTQSVQWPIPKEPYSRFRRARFQVFYPFRNKLAERATVQLHKRQIYVSALLQKVHLTGMCSSTPSVGDEHVNYVFLAMLPIAQLPSYVLVQGTTQCAARAEKLS</sequence>
<feature type="compositionally biased region" description="Low complexity" evidence="1">
    <location>
        <begin position="5"/>
        <end position="16"/>
    </location>
</feature>
<keyword evidence="3" id="KW-1185">Reference proteome</keyword>
<accession>A0A1E4RXG2</accession>
<reference evidence="2 3" key="1">
    <citation type="journal article" date="2016" name="Proc. Natl. Acad. Sci. U.S.A.">
        <title>Comparative genomics of biotechnologically important yeasts.</title>
        <authorList>
            <person name="Riley R."/>
            <person name="Haridas S."/>
            <person name="Wolfe K.H."/>
            <person name="Lopes M.R."/>
            <person name="Hittinger C.T."/>
            <person name="Goeker M."/>
            <person name="Salamov A.A."/>
            <person name="Wisecaver J.H."/>
            <person name="Long T.M."/>
            <person name="Calvey C.H."/>
            <person name="Aerts A.L."/>
            <person name="Barry K.W."/>
            <person name="Choi C."/>
            <person name="Clum A."/>
            <person name="Coughlan A.Y."/>
            <person name="Deshpande S."/>
            <person name="Douglass A.P."/>
            <person name="Hanson S.J."/>
            <person name="Klenk H.-P."/>
            <person name="LaButti K.M."/>
            <person name="Lapidus A."/>
            <person name="Lindquist E.A."/>
            <person name="Lipzen A.M."/>
            <person name="Meier-Kolthoff J.P."/>
            <person name="Ohm R.A."/>
            <person name="Otillar R.P."/>
            <person name="Pangilinan J.L."/>
            <person name="Peng Y."/>
            <person name="Rokas A."/>
            <person name="Rosa C.A."/>
            <person name="Scheuner C."/>
            <person name="Sibirny A.A."/>
            <person name="Slot J.C."/>
            <person name="Stielow J.B."/>
            <person name="Sun H."/>
            <person name="Kurtzman C.P."/>
            <person name="Blackwell M."/>
            <person name="Grigoriev I.V."/>
            <person name="Jeffries T.W."/>
        </authorList>
    </citation>
    <scope>NUCLEOTIDE SEQUENCE [LARGE SCALE GENOMIC DNA]</scope>
    <source>
        <strain evidence="3">ATCC 18201 / CBS 1600 / BCRC 20928 / JCM 3617 / NBRC 0987 / NRRL Y-1542</strain>
    </source>
</reference>
<feature type="region of interest" description="Disordered" evidence="1">
    <location>
        <begin position="5"/>
        <end position="39"/>
    </location>
</feature>
<evidence type="ECO:0000256" key="1">
    <source>
        <dbReference type="SAM" id="MobiDB-lite"/>
    </source>
</evidence>
<dbReference type="AlphaFoldDB" id="A0A1E4RXG2"/>
<dbReference type="GeneID" id="30992017"/>
<evidence type="ECO:0000313" key="2">
    <source>
        <dbReference type="EMBL" id="ODV71775.1"/>
    </source>
</evidence>
<organism evidence="2 3">
    <name type="scientific">Cyberlindnera jadinii (strain ATCC 18201 / CBS 1600 / BCRC 20928 / JCM 3617 / NBRC 0987 / NRRL Y-1542)</name>
    <name type="common">Torula yeast</name>
    <name type="synonym">Candida utilis</name>
    <dbReference type="NCBI Taxonomy" id="983966"/>
    <lineage>
        <taxon>Eukaryota</taxon>
        <taxon>Fungi</taxon>
        <taxon>Dikarya</taxon>
        <taxon>Ascomycota</taxon>
        <taxon>Saccharomycotina</taxon>
        <taxon>Saccharomycetes</taxon>
        <taxon>Phaffomycetales</taxon>
        <taxon>Phaffomycetaceae</taxon>
        <taxon>Cyberlindnera</taxon>
    </lineage>
</organism>
<dbReference type="EMBL" id="KV453938">
    <property type="protein sequence ID" value="ODV71775.1"/>
    <property type="molecule type" value="Genomic_DNA"/>
</dbReference>
<dbReference type="Proteomes" id="UP000094389">
    <property type="component" value="Unassembled WGS sequence"/>
</dbReference>